<feature type="domain" description="HTH cro/C1-type" evidence="1">
    <location>
        <begin position="79"/>
        <end position="112"/>
    </location>
</feature>
<dbReference type="AlphaFoldDB" id="A0A1B2J369"/>
<dbReference type="PROSITE" id="PS50943">
    <property type="entry name" value="HTH_CROC1"/>
    <property type="match status" value="1"/>
</dbReference>
<evidence type="ECO:0000259" key="1">
    <source>
        <dbReference type="PROSITE" id="PS50943"/>
    </source>
</evidence>
<dbReference type="Pfam" id="PF01381">
    <property type="entry name" value="HTH_3"/>
    <property type="match status" value="1"/>
</dbReference>
<gene>
    <name evidence="2" type="ORF">AYR63_16540</name>
</gene>
<dbReference type="InterPro" id="IPR010982">
    <property type="entry name" value="Lambda_DNA-bd_dom_sf"/>
</dbReference>
<dbReference type="OrthoDB" id="2328843at2"/>
<dbReference type="SUPFAM" id="SSF47413">
    <property type="entry name" value="lambda repressor-like DNA-binding domains"/>
    <property type="match status" value="1"/>
</dbReference>
<accession>A0A1B2J369</accession>
<organism evidence="2 3">
    <name type="scientific">Secundilactobacillus paracollinoides</name>
    <dbReference type="NCBI Taxonomy" id="240427"/>
    <lineage>
        <taxon>Bacteria</taxon>
        <taxon>Bacillati</taxon>
        <taxon>Bacillota</taxon>
        <taxon>Bacilli</taxon>
        <taxon>Lactobacillales</taxon>
        <taxon>Lactobacillaceae</taxon>
        <taxon>Secundilactobacillus</taxon>
    </lineage>
</organism>
<proteinExistence type="predicted"/>
<evidence type="ECO:0000313" key="2">
    <source>
        <dbReference type="EMBL" id="ANZ68737.1"/>
    </source>
</evidence>
<protein>
    <submittedName>
        <fullName evidence="2">Transcriptional regulator</fullName>
    </submittedName>
</protein>
<dbReference type="InterPro" id="IPR001387">
    <property type="entry name" value="Cro/C1-type_HTH"/>
</dbReference>
<dbReference type="EMBL" id="CP014931">
    <property type="protein sequence ID" value="ANZ68737.1"/>
    <property type="molecule type" value="Genomic_DNA"/>
</dbReference>
<dbReference type="GO" id="GO:0003677">
    <property type="term" value="F:DNA binding"/>
    <property type="evidence" value="ECO:0007669"/>
    <property type="project" value="InterPro"/>
</dbReference>
<keyword evidence="2" id="KW-0614">Plasmid</keyword>
<name>A0A1B2J369_9LACO</name>
<dbReference type="Proteomes" id="UP000093267">
    <property type="component" value="Plasmid pL11995-7"/>
</dbReference>
<dbReference type="Gene3D" id="1.10.260.40">
    <property type="entry name" value="lambda repressor-like DNA-binding domains"/>
    <property type="match status" value="1"/>
</dbReference>
<geneLocation type="plasmid" evidence="3">
    <name>pl11995-7</name>
</geneLocation>
<reference evidence="2 3" key="1">
    <citation type="submission" date="2016-03" db="EMBL/GenBank/DDBJ databases">
        <title>Pediococcus and Lactobacillus from brewery environment - whole genome sequencing and assembly.</title>
        <authorList>
            <person name="Behr J."/>
            <person name="Geissler A.J."/>
            <person name="Vogel R.F."/>
        </authorList>
    </citation>
    <scope>NUCLEOTIDE SEQUENCE [LARGE SCALE GENOMIC DNA]</scope>
    <source>
        <strain evidence="2 3">TMW 1.1995</strain>
        <plasmid evidence="3">pl11995-7</plasmid>
    </source>
</reference>
<keyword evidence="3" id="KW-1185">Reference proteome</keyword>
<evidence type="ECO:0000313" key="3">
    <source>
        <dbReference type="Proteomes" id="UP000093267"/>
    </source>
</evidence>
<sequence length="182" mass="21424">MNKIKEFYNPELETTENYAEVWKPEVIKVKDESDLVVMNHYWQDKDGELWGDFNNPMENVKRGFDAYRKRKGYMTPDEIRNLRNQLNMSVREFANAIGIGSSSLTQIENNQRVQVKYQEILFRAVKESYEYQSKSPDILRFHDQLLPNKLDSSSYTLDSILYTTPQIYKDSLSFNNKLGDVA</sequence>
<dbReference type="CDD" id="cd00093">
    <property type="entry name" value="HTH_XRE"/>
    <property type="match status" value="1"/>
</dbReference>
<dbReference type="RefSeq" id="WP_065937813.1">
    <property type="nucleotide sequence ID" value="NZ_CP014931.1"/>
</dbReference>